<comment type="similarity">
    <text evidence="2">Belongs to the DNA photolyase class-1 family.</text>
</comment>
<evidence type="ECO:0000256" key="5">
    <source>
        <dbReference type="ARBA" id="ARBA00022630"/>
    </source>
</evidence>
<dbReference type="OrthoDB" id="9772484at2"/>
<evidence type="ECO:0000256" key="11">
    <source>
        <dbReference type="ARBA" id="ARBA00083107"/>
    </source>
</evidence>
<dbReference type="Pfam" id="PF03441">
    <property type="entry name" value="FAD_binding_7"/>
    <property type="match status" value="1"/>
</dbReference>
<comment type="cofactor">
    <cofactor evidence="12">
        <name>FAD</name>
        <dbReference type="ChEBI" id="CHEBI:57692"/>
    </cofactor>
    <text evidence="12">Binds 1 FAD per subunit.</text>
</comment>
<gene>
    <name evidence="16" type="ORF">DES49_2435</name>
</gene>
<evidence type="ECO:0000256" key="7">
    <source>
        <dbReference type="ARBA" id="ARBA00022991"/>
    </source>
</evidence>
<feature type="site" description="Electron transfer via tryptophanyl radical" evidence="13">
    <location>
        <position position="381"/>
    </location>
</feature>
<organism evidence="16 17">
    <name type="scientific">Halospina denitrificans</name>
    <dbReference type="NCBI Taxonomy" id="332522"/>
    <lineage>
        <taxon>Bacteria</taxon>
        <taxon>Pseudomonadati</taxon>
        <taxon>Pseudomonadota</taxon>
        <taxon>Gammaproteobacteria</taxon>
        <taxon>Halospina</taxon>
    </lineage>
</organism>
<evidence type="ECO:0000256" key="2">
    <source>
        <dbReference type="ARBA" id="ARBA00005862"/>
    </source>
</evidence>
<dbReference type="EC" id="4.1.99.3" evidence="3"/>
<evidence type="ECO:0000256" key="14">
    <source>
        <dbReference type="RuleBase" id="RU004182"/>
    </source>
</evidence>
<dbReference type="InterPro" id="IPR005101">
    <property type="entry name" value="Cryptochr/Photolyase_FAD-bd"/>
</dbReference>
<comment type="function">
    <text evidence="10">Involved in repair of UV radiation-induced DNA damage. Catalyzes the light-dependent monomerization (300-600 nm) of cyclobutyl pyrimidine dimers (in cis-syn configuration), which are formed between adjacent bases on the same DNA strand upon exposure to ultraviolet radiation.</text>
</comment>
<keyword evidence="17" id="KW-1185">Reference proteome</keyword>
<feature type="site" description="Electron transfer via tryptophanyl radical" evidence="13">
    <location>
        <position position="305"/>
    </location>
</feature>
<accession>A0A4R7JNZ7</accession>
<evidence type="ECO:0000256" key="6">
    <source>
        <dbReference type="ARBA" id="ARBA00022827"/>
    </source>
</evidence>
<dbReference type="PROSITE" id="PS00394">
    <property type="entry name" value="DNA_PHOTOLYASES_1_1"/>
    <property type="match status" value="1"/>
</dbReference>
<evidence type="ECO:0000313" key="17">
    <source>
        <dbReference type="Proteomes" id="UP000295830"/>
    </source>
</evidence>
<comment type="similarity">
    <text evidence="14">Belongs to the DNA photolyase family.</text>
</comment>
<evidence type="ECO:0000256" key="3">
    <source>
        <dbReference type="ARBA" id="ARBA00013149"/>
    </source>
</evidence>
<dbReference type="Pfam" id="PF00875">
    <property type="entry name" value="DNA_photolyase"/>
    <property type="match status" value="1"/>
</dbReference>
<feature type="binding site" evidence="12">
    <location>
        <position position="221"/>
    </location>
    <ligand>
        <name>FAD</name>
        <dbReference type="ChEBI" id="CHEBI:57692"/>
    </ligand>
</feature>
<dbReference type="InterPro" id="IPR018394">
    <property type="entry name" value="DNA_photolyase_1_CS_C"/>
</dbReference>
<keyword evidence="16" id="KW-0456">Lyase</keyword>
<evidence type="ECO:0000256" key="13">
    <source>
        <dbReference type="PIRSR" id="PIRSR602081-2"/>
    </source>
</evidence>
<reference evidence="16 17" key="1">
    <citation type="submission" date="2019-03" db="EMBL/GenBank/DDBJ databases">
        <title>Genomic Encyclopedia of Type Strains, Phase IV (KMG-IV): sequencing the most valuable type-strain genomes for metagenomic binning, comparative biology and taxonomic classification.</title>
        <authorList>
            <person name="Goeker M."/>
        </authorList>
    </citation>
    <scope>NUCLEOTIDE SEQUENCE [LARGE SCALE GENOMIC DNA]</scope>
    <source>
        <strain evidence="16 17">DSM 15505</strain>
    </source>
</reference>
<feature type="site" description="Electron transfer via tryptophanyl radical" evidence="13">
    <location>
        <position position="358"/>
    </location>
</feature>
<comment type="catalytic activity">
    <reaction evidence="9">
        <text>cyclobutadipyrimidine (in DNA) = 2 pyrimidine residues (in DNA).</text>
        <dbReference type="EC" id="4.1.99.3"/>
    </reaction>
</comment>
<sequence length="463" mass="53350">MTQLIWFRNDLRLADNPALTAAMHQGEKVEACFLPTPDQWREHDWSPARTDLMLRSLDRLADDLASLGIPLHIRTLARFSDTDDALLELCREIGAQAVHCNEEYAVNERNRDHRLKHWLEPSGIGFHIYRDQTVVPVRALYTGGGTPYTVFTPYSRRWWQWIDENPPSLHPRPAPQAEPVERPAIPELSEWRTEKAHWVAPGERVAHEKLERFLHERMASYGNNRDFPALNGTSIISPYLALGVLSPRQCVIKGLEAIRESRRPEAGRTWLNEIAWRDFYIQLMVHFPRLSKHRPFKTETDALVWNEPGEAFDAWCEGRTGIPIVDAAMRQLNETGWMHNRLRMVTAMFLTKNLFIDWRLGERYFMRSLVDGYLPSNNGGWQWSASTGTDAAPYFRIFNPVTQSERFDPEGAFIRRYVPEIGHLEGKALFNPNGGVRGYPGPIVDLKESRKEAIARFQALSKS</sequence>
<dbReference type="RefSeq" id="WP_133736681.1">
    <property type="nucleotide sequence ID" value="NZ_SOAX01000006.1"/>
</dbReference>
<dbReference type="PANTHER" id="PTHR11455:SF9">
    <property type="entry name" value="CRYPTOCHROME CIRCADIAN CLOCK 5 ISOFORM X1"/>
    <property type="match status" value="1"/>
</dbReference>
<evidence type="ECO:0000256" key="1">
    <source>
        <dbReference type="ARBA" id="ARBA00001932"/>
    </source>
</evidence>
<dbReference type="Gene3D" id="3.40.50.620">
    <property type="entry name" value="HUPs"/>
    <property type="match status" value="1"/>
</dbReference>
<dbReference type="FunFam" id="1.10.579.10:FF:000003">
    <property type="entry name" value="Deoxyribodipyrimidine photo-lyase"/>
    <property type="match status" value="1"/>
</dbReference>
<dbReference type="AlphaFoldDB" id="A0A4R7JNZ7"/>
<comment type="caution">
    <text evidence="16">The sequence shown here is derived from an EMBL/GenBank/DDBJ whole genome shotgun (WGS) entry which is preliminary data.</text>
</comment>
<feature type="domain" description="Photolyase/cryptochrome alpha/beta" evidence="15">
    <location>
        <begin position="1"/>
        <end position="134"/>
    </location>
</feature>
<feature type="binding site" evidence="12">
    <location>
        <position position="270"/>
    </location>
    <ligand>
        <name>FAD</name>
        <dbReference type="ChEBI" id="CHEBI:57692"/>
    </ligand>
</feature>
<dbReference type="InterPro" id="IPR014729">
    <property type="entry name" value="Rossmann-like_a/b/a_fold"/>
</dbReference>
<proteinExistence type="inferred from homology"/>
<evidence type="ECO:0000256" key="10">
    <source>
        <dbReference type="ARBA" id="ARBA00059220"/>
    </source>
</evidence>
<dbReference type="GO" id="GO:0000719">
    <property type="term" value="P:photoreactive repair"/>
    <property type="evidence" value="ECO:0007669"/>
    <property type="project" value="UniProtKB-ARBA"/>
</dbReference>
<protein>
    <recommendedName>
        <fullName evidence="4">Deoxyribodipyrimidine photo-lyase</fullName>
        <ecNumber evidence="3">4.1.99.3</ecNumber>
    </recommendedName>
    <alternativeName>
        <fullName evidence="8">DNA photolyase</fullName>
    </alternativeName>
    <alternativeName>
        <fullName evidence="11">Photoreactivating enzyme</fullName>
    </alternativeName>
</protein>
<dbReference type="InterPro" id="IPR006050">
    <property type="entry name" value="DNA_photolyase_N"/>
</dbReference>
<evidence type="ECO:0000259" key="15">
    <source>
        <dbReference type="PROSITE" id="PS51645"/>
    </source>
</evidence>
<dbReference type="SUPFAM" id="SSF52425">
    <property type="entry name" value="Cryptochrome/photolyase, N-terminal domain"/>
    <property type="match status" value="1"/>
</dbReference>
<dbReference type="Gene3D" id="1.10.579.10">
    <property type="entry name" value="DNA Cyclobutane Dipyrimidine Photolyase, subunit A, domain 3"/>
    <property type="match status" value="1"/>
</dbReference>
<dbReference type="InterPro" id="IPR002081">
    <property type="entry name" value="Cryptochrome/DNA_photolyase_1"/>
</dbReference>
<dbReference type="PRINTS" id="PR00147">
    <property type="entry name" value="DNAPHOTLYASE"/>
</dbReference>
<name>A0A4R7JNZ7_9GAMM</name>
<dbReference type="SUPFAM" id="SSF48173">
    <property type="entry name" value="Cryptochrome/photolyase FAD-binding domain"/>
    <property type="match status" value="1"/>
</dbReference>
<comment type="cofactor">
    <cofactor evidence="1">
        <name>(6R)-5,10-methylene-5,6,7,8-tetrahydrofolate</name>
        <dbReference type="ChEBI" id="CHEBI:15636"/>
    </cofactor>
</comment>
<dbReference type="InterPro" id="IPR036134">
    <property type="entry name" value="Crypto/Photolyase_FAD-like_sf"/>
</dbReference>
<keyword evidence="7 14" id="KW-0157">Chromophore</keyword>
<evidence type="ECO:0000256" key="12">
    <source>
        <dbReference type="PIRSR" id="PIRSR602081-1"/>
    </source>
</evidence>
<dbReference type="GO" id="GO:0003904">
    <property type="term" value="F:deoxyribodipyrimidine photo-lyase activity"/>
    <property type="evidence" value="ECO:0007669"/>
    <property type="project" value="UniProtKB-EC"/>
</dbReference>
<keyword evidence="6 12" id="KW-0274">FAD</keyword>
<dbReference type="Proteomes" id="UP000295830">
    <property type="component" value="Unassembled WGS sequence"/>
</dbReference>
<dbReference type="GO" id="GO:0003677">
    <property type="term" value="F:DNA binding"/>
    <property type="evidence" value="ECO:0007669"/>
    <property type="project" value="TreeGrafter"/>
</dbReference>
<dbReference type="Gene3D" id="1.25.40.80">
    <property type="match status" value="1"/>
</dbReference>
<dbReference type="EMBL" id="SOAX01000006">
    <property type="protein sequence ID" value="TDT38459.1"/>
    <property type="molecule type" value="Genomic_DNA"/>
</dbReference>
<dbReference type="PANTHER" id="PTHR11455">
    <property type="entry name" value="CRYPTOCHROME"/>
    <property type="match status" value="1"/>
</dbReference>
<feature type="binding site" evidence="12">
    <location>
        <begin position="233"/>
        <end position="237"/>
    </location>
    <ligand>
        <name>FAD</name>
        <dbReference type="ChEBI" id="CHEBI:57692"/>
    </ligand>
</feature>
<evidence type="ECO:0000313" key="16">
    <source>
        <dbReference type="EMBL" id="TDT38459.1"/>
    </source>
</evidence>
<evidence type="ECO:0000256" key="8">
    <source>
        <dbReference type="ARBA" id="ARBA00031671"/>
    </source>
</evidence>
<dbReference type="InterPro" id="IPR036155">
    <property type="entry name" value="Crypto/Photolyase_N_sf"/>
</dbReference>
<dbReference type="GO" id="GO:0071949">
    <property type="term" value="F:FAD binding"/>
    <property type="evidence" value="ECO:0007669"/>
    <property type="project" value="TreeGrafter"/>
</dbReference>
<evidence type="ECO:0000256" key="4">
    <source>
        <dbReference type="ARBA" id="ARBA00014046"/>
    </source>
</evidence>
<evidence type="ECO:0000256" key="9">
    <source>
        <dbReference type="ARBA" id="ARBA00033999"/>
    </source>
</evidence>
<keyword evidence="5 12" id="KW-0285">Flavoprotein</keyword>
<dbReference type="PROSITE" id="PS51645">
    <property type="entry name" value="PHR_CRY_ALPHA_BETA"/>
    <property type="match status" value="1"/>
</dbReference>
<dbReference type="GO" id="GO:0009416">
    <property type="term" value="P:response to light stimulus"/>
    <property type="evidence" value="ECO:0007669"/>
    <property type="project" value="TreeGrafter"/>
</dbReference>
<feature type="binding site" evidence="12">
    <location>
        <begin position="273"/>
        <end position="280"/>
    </location>
    <ligand>
        <name>FAD</name>
        <dbReference type="ChEBI" id="CHEBI:57692"/>
    </ligand>
</feature>